<protein>
    <recommendedName>
        <fullName evidence="5">DNA-binding protein</fullName>
    </recommendedName>
</protein>
<dbReference type="InterPro" id="IPR024370">
    <property type="entry name" value="PBP_domain"/>
</dbReference>
<dbReference type="PANTHER" id="PTHR38431">
    <property type="entry name" value="BLL2305 PROTEIN"/>
    <property type="match status" value="1"/>
</dbReference>
<dbReference type="Gene3D" id="3.40.190.10">
    <property type="entry name" value="Periplasmic binding protein-like II"/>
    <property type="match status" value="1"/>
</dbReference>
<evidence type="ECO:0000313" key="4">
    <source>
        <dbReference type="Proteomes" id="UP000063308"/>
    </source>
</evidence>
<dbReference type="PANTHER" id="PTHR38431:SF1">
    <property type="entry name" value="BLL2305 PROTEIN"/>
    <property type="match status" value="1"/>
</dbReference>
<organism evidence="3 4">
    <name type="scientific">Bradyrhizobium diazoefficiens</name>
    <dbReference type="NCBI Taxonomy" id="1355477"/>
    <lineage>
        <taxon>Bacteria</taxon>
        <taxon>Pseudomonadati</taxon>
        <taxon>Pseudomonadota</taxon>
        <taxon>Alphaproteobacteria</taxon>
        <taxon>Hyphomicrobiales</taxon>
        <taxon>Nitrobacteraceae</taxon>
        <taxon>Bradyrhizobium</taxon>
    </lineage>
</organism>
<dbReference type="Pfam" id="PF12728">
    <property type="entry name" value="HTH_17"/>
    <property type="match status" value="1"/>
</dbReference>
<dbReference type="SUPFAM" id="SSF53850">
    <property type="entry name" value="Periplasmic binding protein-like II"/>
    <property type="match status" value="1"/>
</dbReference>
<dbReference type="Pfam" id="PF12727">
    <property type="entry name" value="PBP_like"/>
    <property type="match status" value="1"/>
</dbReference>
<dbReference type="Gene3D" id="3.90.105.50">
    <property type="match status" value="1"/>
</dbReference>
<dbReference type="AlphaFoldDB" id="A0A0E3VVJ9"/>
<name>A0A0E3VVJ9_9BRAD</name>
<reference evidence="3 4" key="1">
    <citation type="submission" date="2014-11" db="EMBL/GenBank/DDBJ databases">
        <title>Symbiosis island explosion on the genome of extra-slow-growing strains of soybean bradyrhizobia with massive insertion sequences.</title>
        <authorList>
            <person name="Iida T."/>
            <person name="Minamisawa K."/>
        </authorList>
    </citation>
    <scope>NUCLEOTIDE SEQUENCE [LARGE SCALE GENOMIC DNA]</scope>
    <source>
        <strain evidence="3 4">NK6</strain>
    </source>
</reference>
<accession>A0A0E3VVJ9</accession>
<evidence type="ECO:0000259" key="2">
    <source>
        <dbReference type="Pfam" id="PF12728"/>
    </source>
</evidence>
<gene>
    <name evidence="3" type="ORF">NK6_6137</name>
</gene>
<evidence type="ECO:0000313" key="3">
    <source>
        <dbReference type="EMBL" id="BAR59290.1"/>
    </source>
</evidence>
<dbReference type="InterPro" id="IPR009061">
    <property type="entry name" value="DNA-bd_dom_put_sf"/>
</dbReference>
<dbReference type="Proteomes" id="UP000063308">
    <property type="component" value="Chromosome"/>
</dbReference>
<feature type="domain" description="Helix-turn-helix" evidence="2">
    <location>
        <begin position="3"/>
        <end position="49"/>
    </location>
</feature>
<dbReference type="InterPro" id="IPR041657">
    <property type="entry name" value="HTH_17"/>
</dbReference>
<evidence type="ECO:0008006" key="5">
    <source>
        <dbReference type="Google" id="ProtNLM"/>
    </source>
</evidence>
<dbReference type="SUPFAM" id="SSF46955">
    <property type="entry name" value="Putative DNA-binding domain"/>
    <property type="match status" value="1"/>
</dbReference>
<dbReference type="InterPro" id="IPR038148">
    <property type="entry name" value="Tn1545/Tn916_Xis"/>
</dbReference>
<dbReference type="GO" id="GO:0003677">
    <property type="term" value="F:DNA binding"/>
    <property type="evidence" value="ECO:0007669"/>
    <property type="project" value="InterPro"/>
</dbReference>
<dbReference type="RefSeq" id="WP_060910754.1">
    <property type="nucleotide sequence ID" value="NZ_CP126038.1"/>
</dbReference>
<proteinExistence type="predicted"/>
<evidence type="ECO:0000259" key="1">
    <source>
        <dbReference type="Pfam" id="PF12727"/>
    </source>
</evidence>
<dbReference type="InterPro" id="IPR010093">
    <property type="entry name" value="SinI_DNA-bd"/>
</dbReference>
<sequence length="297" mass="32327">MEFLTTSEAADYLRLGERKLYELVTTGAIPCSKVTGKWLFPRHELDLWVLSGLARPAGMLATEPPPVVGGSQDELLDWSLRESGSGLGSMSEGSARGLERLQRDEVTAVAVHFHSLDASGNLASDANVTALRDAPDVHDALLVAFARREQGLVLPPGNPQRLRGLADVLALGARMAMRQQGTGAQMLLDVLLKRADATTRDLRRVETPALTGPDLAEMVRAGQADCGVATRAAARSAGLDFVPLVWENLDLAMRQRSYFRPTMQALIRFLSERRLRQRAEELTGYDPSPAGQIRFAA</sequence>
<feature type="domain" description="PBP" evidence="1">
    <location>
        <begin position="83"/>
        <end position="270"/>
    </location>
</feature>
<dbReference type="EMBL" id="AP014685">
    <property type="protein sequence ID" value="BAR59290.1"/>
    <property type="molecule type" value="Genomic_DNA"/>
</dbReference>
<dbReference type="NCBIfam" id="TIGR01764">
    <property type="entry name" value="excise"/>
    <property type="match status" value="1"/>
</dbReference>